<protein>
    <recommendedName>
        <fullName evidence="1">Bacterial Ig-like domain-containing protein</fullName>
    </recommendedName>
</protein>
<name>A0ABR6WFI2_9BACT</name>
<gene>
    <name evidence="2" type="ORF">FH603_5798</name>
</gene>
<dbReference type="PANTHER" id="PTHR34677:SF3">
    <property type="entry name" value="BACTERIAL IG-LIKE DOMAIN-CONTAINING PROTEIN"/>
    <property type="match status" value="1"/>
</dbReference>
<dbReference type="InterPro" id="IPR013783">
    <property type="entry name" value="Ig-like_fold"/>
</dbReference>
<dbReference type="Pfam" id="PF19078">
    <property type="entry name" value="Big_12"/>
    <property type="match status" value="1"/>
</dbReference>
<dbReference type="SUPFAM" id="SSF89372">
    <property type="entry name" value="Fucose-specific lectin"/>
    <property type="match status" value="1"/>
</dbReference>
<evidence type="ECO:0000259" key="1">
    <source>
        <dbReference type="Pfam" id="PF19078"/>
    </source>
</evidence>
<organism evidence="2 3">
    <name type="scientific">Spirosoma utsteinense</name>
    <dbReference type="NCBI Taxonomy" id="2585773"/>
    <lineage>
        <taxon>Bacteria</taxon>
        <taxon>Pseudomonadati</taxon>
        <taxon>Bacteroidota</taxon>
        <taxon>Cytophagia</taxon>
        <taxon>Cytophagales</taxon>
        <taxon>Cytophagaceae</taxon>
        <taxon>Spirosoma</taxon>
    </lineage>
</organism>
<proteinExistence type="predicted"/>
<feature type="domain" description="Bacterial Ig-like" evidence="1">
    <location>
        <begin position="529"/>
        <end position="627"/>
    </location>
</feature>
<sequence length="641" mass="67303">MSTRIPVHASNKRVWLLLCAFWLGLVGHWSTLQAQPSSFTSAQIEVGTDCNWPYSAIATNPTDGKMYALWRKGADVSVTYKLIRWDGSSWTQLSTFTTATGTSSSNKVPDFSAATDRVSLAIDGTGRFHVTFSGISASAGRQGIWYGLSTNGTSWSFQALQILAANSTNESLAEEVIEVDAQNQPHVAFRYNIAVTPRTYTLRYYRFTGGNWVGETAFTQSGSSNGGTTSNEIGRFDLAIDGNAKAHFSFRRETAGTGRDGSLYYINNTTGSWSTPQELVTGATDQPQAVTNTIDTDAANKIHIVHSDYQKKLYYTTNVSGSFVTSQINGNVIGDVNSQHTLRINANGDKFLVYNDSQSGPSQLNYAYQLAGTSGSTWTTGTGFTPNASGRGGNYYSGLMNNDRRIMLLFDNSPTSTSGQCNTFTRNFWYATATVTAPLPTTAPVVTTPANGSLLITATPVYTGTAPAGSTVTFFVDGTPIGTTTATGGNFSLTQPTALAQGSHTVQATAQGSGQAVSGNSNTNTFTIDSVRPSVSITSTAGTTGGSTGTSPIPFTVSFSESVTGFVAGDVTVTNGTLSGFSGSGTTYTFNVTPSANGTVTVNVPANVAQDAAGNGNTAAASQFTITYAQPLTAAPVVIAP</sequence>
<comment type="caution">
    <text evidence="2">The sequence shown here is derived from an EMBL/GenBank/DDBJ whole genome shotgun (WGS) entry which is preliminary data.</text>
</comment>
<dbReference type="Gene3D" id="2.60.40.10">
    <property type="entry name" value="Immunoglobulins"/>
    <property type="match status" value="1"/>
</dbReference>
<evidence type="ECO:0000313" key="2">
    <source>
        <dbReference type="EMBL" id="MBC3795263.1"/>
    </source>
</evidence>
<dbReference type="InterPro" id="IPR044048">
    <property type="entry name" value="Big_12"/>
</dbReference>
<evidence type="ECO:0000313" key="3">
    <source>
        <dbReference type="Proteomes" id="UP000700732"/>
    </source>
</evidence>
<reference evidence="2 3" key="1">
    <citation type="submission" date="2019-06" db="EMBL/GenBank/DDBJ databases">
        <title>Spirosoma utsteinense sp. nov. isolated from Antarctic ice-free soils.</title>
        <authorList>
            <person name="Tahon G."/>
        </authorList>
    </citation>
    <scope>NUCLEOTIDE SEQUENCE [LARGE SCALE GENOMIC DNA]</scope>
    <source>
        <strain evidence="2 3">LMG 31447</strain>
    </source>
</reference>
<dbReference type="EMBL" id="VFIA01000101">
    <property type="protein sequence ID" value="MBC3795263.1"/>
    <property type="molecule type" value="Genomic_DNA"/>
</dbReference>
<dbReference type="PANTHER" id="PTHR34677">
    <property type="match status" value="1"/>
</dbReference>
<keyword evidence="3" id="KW-1185">Reference proteome</keyword>
<dbReference type="RefSeq" id="WP_186742508.1">
    <property type="nucleotide sequence ID" value="NZ_VFIA01000101.1"/>
</dbReference>
<accession>A0ABR6WFI2</accession>
<feature type="non-terminal residue" evidence="2">
    <location>
        <position position="641"/>
    </location>
</feature>
<dbReference type="Proteomes" id="UP000700732">
    <property type="component" value="Unassembled WGS sequence"/>
</dbReference>